<feature type="transmembrane region" description="Helical" evidence="10">
    <location>
        <begin position="280"/>
        <end position="300"/>
    </location>
</feature>
<evidence type="ECO:0000256" key="1">
    <source>
        <dbReference type="ARBA" id="ARBA00004429"/>
    </source>
</evidence>
<dbReference type="CDD" id="cd13143">
    <property type="entry name" value="MATE_MepA_like"/>
    <property type="match status" value="1"/>
</dbReference>
<dbReference type="InterPro" id="IPR045070">
    <property type="entry name" value="MATE_MepA-like"/>
</dbReference>
<dbReference type="GO" id="GO:0005886">
    <property type="term" value="C:plasma membrane"/>
    <property type="evidence" value="ECO:0007669"/>
    <property type="project" value="UniProtKB-SubCell"/>
</dbReference>
<evidence type="ECO:0000313" key="11">
    <source>
        <dbReference type="EMBL" id="CTQ72822.1"/>
    </source>
</evidence>
<feature type="transmembrane region" description="Helical" evidence="10">
    <location>
        <begin position="366"/>
        <end position="387"/>
    </location>
</feature>
<evidence type="ECO:0000256" key="7">
    <source>
        <dbReference type="ARBA" id="ARBA00022989"/>
    </source>
</evidence>
<feature type="transmembrane region" description="Helical" evidence="10">
    <location>
        <begin position="326"/>
        <end position="346"/>
    </location>
</feature>
<organism evidence="11 12">
    <name type="scientific">Roseibium album</name>
    <dbReference type="NCBI Taxonomy" id="311410"/>
    <lineage>
        <taxon>Bacteria</taxon>
        <taxon>Pseudomonadati</taxon>
        <taxon>Pseudomonadota</taxon>
        <taxon>Alphaproteobacteria</taxon>
        <taxon>Hyphomicrobiales</taxon>
        <taxon>Stappiaceae</taxon>
        <taxon>Roseibium</taxon>
    </lineage>
</organism>
<proteinExistence type="inferred from homology"/>
<sequence>MSSDTSRKNVFTQGPLTLTLLKTALPIILVMSMNGLLTVADAVFLGRFVGPDALSAVTLMFPAYMLLVAMATLVSNGMNSILARNLGGGHIDGARSVFSGAHGLALCTGAGAIVLFSAGGYPLILIAAEGSEPIAGMAYTYLAITVWTSPLLFVLSVQTGALRSEGFVMQMAGVSLLVSLANIVFNFVLVAILKLGVAGTAYGTALAQLLTFTVVILFRLRAKTVLKPGALLSYPLTAHWWSIFALGAPQSLNFAGIALSSAATFTSLQYFGQEGYEATVAAFGIVTRIMTFVFLPLLGLTQALQAMIGNNYGAGEWKRSDDTLRLGLLTAFGYCLGAQILLTVFARPVGFLFVDDLQVSGELSRIMPITVALMFAAGPLFVIAAYFQALGDAMRAALISLIKPYFFFLPLLIALPAYFGETGIWLAGPAAEFLLVVLTAMILGVTARRKTLRWGLFVASTAKTNA</sequence>
<dbReference type="Pfam" id="PF01554">
    <property type="entry name" value="MatE"/>
    <property type="match status" value="2"/>
</dbReference>
<feature type="transmembrane region" description="Helical" evidence="10">
    <location>
        <begin position="20"/>
        <end position="40"/>
    </location>
</feature>
<keyword evidence="4" id="KW-0813">Transport</keyword>
<feature type="transmembrane region" description="Helical" evidence="10">
    <location>
        <begin position="424"/>
        <end position="445"/>
    </location>
</feature>
<dbReference type="PIRSF" id="PIRSF006603">
    <property type="entry name" value="DinF"/>
    <property type="match status" value="1"/>
</dbReference>
<feature type="transmembrane region" description="Helical" evidence="10">
    <location>
        <begin position="240"/>
        <end position="260"/>
    </location>
</feature>
<dbReference type="InterPro" id="IPR002528">
    <property type="entry name" value="MATE_fam"/>
</dbReference>
<evidence type="ECO:0000256" key="6">
    <source>
        <dbReference type="ARBA" id="ARBA00022692"/>
    </source>
</evidence>
<evidence type="ECO:0000256" key="4">
    <source>
        <dbReference type="ARBA" id="ARBA00022448"/>
    </source>
</evidence>
<dbReference type="Proteomes" id="UP000049983">
    <property type="component" value="Unassembled WGS sequence"/>
</dbReference>
<keyword evidence="7 10" id="KW-1133">Transmembrane helix</keyword>
<evidence type="ECO:0000256" key="5">
    <source>
        <dbReference type="ARBA" id="ARBA00022475"/>
    </source>
</evidence>
<dbReference type="PANTHER" id="PTHR43823">
    <property type="entry name" value="SPORULATION PROTEIN YKVU"/>
    <property type="match status" value="1"/>
</dbReference>
<comment type="subcellular location">
    <subcellularLocation>
        <location evidence="1">Cell inner membrane</location>
        <topology evidence="1">Multi-pass membrane protein</topology>
    </subcellularLocation>
</comment>
<dbReference type="EMBL" id="CXWC01000011">
    <property type="protein sequence ID" value="CTQ72822.1"/>
    <property type="molecule type" value="Genomic_DNA"/>
</dbReference>
<gene>
    <name evidence="11" type="primary">mepA_1</name>
    <name evidence="11" type="ORF">LA5096_03402</name>
</gene>
<evidence type="ECO:0000256" key="10">
    <source>
        <dbReference type="SAM" id="Phobius"/>
    </source>
</evidence>
<keyword evidence="6 10" id="KW-0812">Transmembrane</keyword>
<feature type="transmembrane region" description="Helical" evidence="10">
    <location>
        <begin position="199"/>
        <end position="220"/>
    </location>
</feature>
<keyword evidence="12" id="KW-1185">Reference proteome</keyword>
<dbReference type="PANTHER" id="PTHR43823:SF3">
    <property type="entry name" value="MULTIDRUG EXPORT PROTEIN MEPA"/>
    <property type="match status" value="1"/>
</dbReference>
<dbReference type="GO" id="GO:0042910">
    <property type="term" value="F:xenobiotic transmembrane transporter activity"/>
    <property type="evidence" value="ECO:0007669"/>
    <property type="project" value="InterPro"/>
</dbReference>
<evidence type="ECO:0000256" key="2">
    <source>
        <dbReference type="ARBA" id="ARBA00008417"/>
    </source>
</evidence>
<evidence type="ECO:0000256" key="8">
    <source>
        <dbReference type="ARBA" id="ARBA00023136"/>
    </source>
</evidence>
<dbReference type="InterPro" id="IPR051327">
    <property type="entry name" value="MATE_MepA_subfamily"/>
</dbReference>
<comment type="similarity">
    <text evidence="2">Belongs to the multi antimicrobial extrusion (MATE) (TC 2.A.66.1) family. MepA subfamily.</text>
</comment>
<dbReference type="AlphaFoldDB" id="A0A0M6ZDR9"/>
<dbReference type="InterPro" id="IPR048279">
    <property type="entry name" value="MdtK-like"/>
</dbReference>
<evidence type="ECO:0000256" key="3">
    <source>
        <dbReference type="ARBA" id="ARBA00022106"/>
    </source>
</evidence>
<keyword evidence="9" id="KW-0046">Antibiotic resistance</keyword>
<feature type="transmembrane region" description="Helical" evidence="10">
    <location>
        <begin position="396"/>
        <end position="418"/>
    </location>
</feature>
<keyword evidence="5" id="KW-1003">Cell membrane</keyword>
<feature type="transmembrane region" description="Helical" evidence="10">
    <location>
        <begin position="167"/>
        <end position="193"/>
    </location>
</feature>
<reference evidence="12" key="1">
    <citation type="submission" date="2015-07" db="EMBL/GenBank/DDBJ databases">
        <authorList>
            <person name="Rodrigo-Torres Lidia"/>
            <person name="Arahal R.David."/>
        </authorList>
    </citation>
    <scope>NUCLEOTIDE SEQUENCE [LARGE SCALE GENOMIC DNA]</scope>
    <source>
        <strain evidence="12">CECT 5096</strain>
    </source>
</reference>
<dbReference type="GO" id="GO:0046677">
    <property type="term" value="P:response to antibiotic"/>
    <property type="evidence" value="ECO:0007669"/>
    <property type="project" value="UniProtKB-KW"/>
</dbReference>
<dbReference type="GeneID" id="97670747"/>
<accession>A0A0M6ZDR9</accession>
<evidence type="ECO:0000313" key="12">
    <source>
        <dbReference type="Proteomes" id="UP000049983"/>
    </source>
</evidence>
<dbReference type="STRING" id="311410.LA5095_00261"/>
<keyword evidence="8 10" id="KW-0472">Membrane</keyword>
<name>A0A0M6ZDR9_9HYPH</name>
<evidence type="ECO:0000256" key="9">
    <source>
        <dbReference type="ARBA" id="ARBA00023251"/>
    </source>
</evidence>
<feature type="transmembrane region" description="Helical" evidence="10">
    <location>
        <begin position="134"/>
        <end position="155"/>
    </location>
</feature>
<protein>
    <recommendedName>
        <fullName evidence="3">Multidrug export protein MepA</fullName>
    </recommendedName>
</protein>
<dbReference type="RefSeq" id="WP_055112607.1">
    <property type="nucleotide sequence ID" value="NZ_CXWA01000006.1"/>
</dbReference>
<feature type="transmembrane region" description="Helical" evidence="10">
    <location>
        <begin position="103"/>
        <end position="128"/>
    </location>
</feature>
<feature type="transmembrane region" description="Helical" evidence="10">
    <location>
        <begin position="60"/>
        <end position="82"/>
    </location>
</feature>
<dbReference type="GO" id="GO:0015297">
    <property type="term" value="F:antiporter activity"/>
    <property type="evidence" value="ECO:0007669"/>
    <property type="project" value="InterPro"/>
</dbReference>